<dbReference type="EMBL" id="MH509442">
    <property type="protein sequence ID" value="AXH46851.1"/>
    <property type="molecule type" value="Genomic_DNA"/>
</dbReference>
<dbReference type="RefSeq" id="YP_009950163.1">
    <property type="nucleotide sequence ID" value="NC_051588.1"/>
</dbReference>
<evidence type="ECO:0000313" key="2">
    <source>
        <dbReference type="Proteomes" id="UP000259472"/>
    </source>
</evidence>
<reference evidence="2" key="1">
    <citation type="submission" date="2018-06" db="EMBL/GenBank/DDBJ databases">
        <authorList>
            <person name="Zhirakovskaya E."/>
        </authorList>
    </citation>
    <scope>NUCLEOTIDE SEQUENCE [LARGE SCALE GENOMIC DNA]</scope>
</reference>
<gene>
    <name evidence="1" type="primary">13</name>
    <name evidence="1" type="ORF">SEA_AMINAY_13</name>
</gene>
<keyword evidence="2" id="KW-1185">Reference proteome</keyword>
<proteinExistence type="predicted"/>
<dbReference type="Proteomes" id="UP000259472">
    <property type="component" value="Segment"/>
</dbReference>
<dbReference type="GeneID" id="60321575"/>
<protein>
    <submittedName>
        <fullName evidence="1">Head-to-tail stopper</fullName>
    </submittedName>
</protein>
<name>A0A345KUZ9_9CAUD</name>
<evidence type="ECO:0000313" key="1">
    <source>
        <dbReference type="EMBL" id="AXH46851.1"/>
    </source>
</evidence>
<accession>A0A345KUZ9</accession>
<dbReference type="KEGG" id="vg:60321575"/>
<sequence>MFPTIHTVKHTTERKVGENALGQALTEPTTIERAVYGWRPKLARDGATAELDGRTVTELYLLMPDGDYADGDTIELPGDKQYVVHGEVEDFNHGPFGFAPGYRLTMRRVHDGPA</sequence>
<organism evidence="1 2">
    <name type="scientific">Mycobacterium phage Aminay</name>
    <dbReference type="NCBI Taxonomy" id="2250291"/>
    <lineage>
        <taxon>Viruses</taxon>
        <taxon>Duplodnaviria</taxon>
        <taxon>Heunggongvirae</taxon>
        <taxon>Uroviricota</taxon>
        <taxon>Caudoviricetes</taxon>
        <taxon>Weiservirinae</taxon>
        <taxon>Aminayvirus</taxon>
        <taxon>Aminayvirus aminay</taxon>
    </lineage>
</organism>